<organism evidence="1 2">
    <name type="scientific">Holotrichia oblita</name>
    <name type="common">Chafer beetle</name>
    <dbReference type="NCBI Taxonomy" id="644536"/>
    <lineage>
        <taxon>Eukaryota</taxon>
        <taxon>Metazoa</taxon>
        <taxon>Ecdysozoa</taxon>
        <taxon>Arthropoda</taxon>
        <taxon>Hexapoda</taxon>
        <taxon>Insecta</taxon>
        <taxon>Pterygota</taxon>
        <taxon>Neoptera</taxon>
        <taxon>Endopterygota</taxon>
        <taxon>Coleoptera</taxon>
        <taxon>Polyphaga</taxon>
        <taxon>Scarabaeiformia</taxon>
        <taxon>Scarabaeidae</taxon>
        <taxon>Melolonthinae</taxon>
        <taxon>Holotrichia</taxon>
    </lineage>
</organism>
<accession>A0ACB9TUN2</accession>
<dbReference type="Proteomes" id="UP001056778">
    <property type="component" value="Chromosome 1"/>
</dbReference>
<dbReference type="EMBL" id="CM043015">
    <property type="protein sequence ID" value="KAI4470458.1"/>
    <property type="molecule type" value="Genomic_DNA"/>
</dbReference>
<evidence type="ECO:0000313" key="1">
    <source>
        <dbReference type="EMBL" id="KAI4470458.1"/>
    </source>
</evidence>
<reference evidence="1" key="1">
    <citation type="submission" date="2022-04" db="EMBL/GenBank/DDBJ databases">
        <title>Chromosome-scale genome assembly of Holotrichia oblita Faldermann.</title>
        <authorList>
            <person name="Rongchong L."/>
        </authorList>
    </citation>
    <scope>NUCLEOTIDE SEQUENCE</scope>
    <source>
        <strain evidence="1">81SQS9</strain>
    </source>
</reference>
<comment type="caution">
    <text evidence="1">The sequence shown here is derived from an EMBL/GenBank/DDBJ whole genome shotgun (WGS) entry which is preliminary data.</text>
</comment>
<gene>
    <name evidence="1" type="ORF">MML48_1g04567</name>
</gene>
<protein>
    <submittedName>
        <fullName evidence="1">Nucleotide kinase</fullName>
    </submittedName>
</protein>
<keyword evidence="1" id="KW-0808">Transferase</keyword>
<name>A0ACB9TUN2_HOLOL</name>
<keyword evidence="1" id="KW-0418">Kinase</keyword>
<keyword evidence="2" id="KW-1185">Reference proteome</keyword>
<sequence length="204" mass="22880">MVMLFGKHNDLQRNRDKVRITINSEELPIVDSASNTDINVPVVWVIGGPGSGKGTQCDKIVEKYGFTHLSSGDLLRKEVASGSPRGKELTAIMERGALVPLDIVLELIKEAMLNSISVAKGFLIDGYPREKEQGIRFEEVVAPVHTILFFEAKQDTLVTRLLHRAKTSGRADDNEETIKKRLQTFIAHTDQILEHYTDKMKKVR</sequence>
<evidence type="ECO:0000313" key="2">
    <source>
        <dbReference type="Proteomes" id="UP001056778"/>
    </source>
</evidence>
<proteinExistence type="predicted"/>